<sequence length="73" mass="7809">MARLGFLGFCCVIFLSAGGGSRRLAWLLCVTISKETNRDSSDGGAREAWMISQEECAAAARLVTIMVAARIAK</sequence>
<reference evidence="2 3" key="1">
    <citation type="journal article" date="2015" name="Sci. Rep.">
        <title>The power of single molecule real-time sequencing technology in the de novo assembly of a eukaryotic genome.</title>
        <authorList>
            <person name="Sakai H."/>
            <person name="Naito K."/>
            <person name="Ogiso-Tanaka E."/>
            <person name="Takahashi Y."/>
            <person name="Iseki K."/>
            <person name="Muto C."/>
            <person name="Satou K."/>
            <person name="Teruya K."/>
            <person name="Shiroma A."/>
            <person name="Shimoji M."/>
            <person name="Hirano T."/>
            <person name="Itoh T."/>
            <person name="Kaga A."/>
            <person name="Tomooka N."/>
        </authorList>
    </citation>
    <scope>NUCLEOTIDE SEQUENCE [LARGE SCALE GENOMIC DNA]</scope>
    <source>
        <strain evidence="3">cv. Shumari</strain>
    </source>
</reference>
<keyword evidence="3" id="KW-1185">Reference proteome</keyword>
<gene>
    <name evidence="2" type="primary">Vigan.08G035600</name>
    <name evidence="2" type="ORF">VIGAN_08035600</name>
</gene>
<dbReference type="AlphaFoldDB" id="A0A0S3SLW7"/>
<dbReference type="Proteomes" id="UP000291084">
    <property type="component" value="Chromosome 8"/>
</dbReference>
<feature type="chain" id="PRO_5006618394" description="Secreted protein" evidence="1">
    <location>
        <begin position="22"/>
        <end position="73"/>
    </location>
</feature>
<evidence type="ECO:0000313" key="2">
    <source>
        <dbReference type="EMBL" id="BAT93818.1"/>
    </source>
</evidence>
<accession>A0A0S3SLW7</accession>
<name>A0A0S3SLW7_PHAAN</name>
<feature type="signal peptide" evidence="1">
    <location>
        <begin position="1"/>
        <end position="21"/>
    </location>
</feature>
<evidence type="ECO:0000313" key="3">
    <source>
        <dbReference type="Proteomes" id="UP000291084"/>
    </source>
</evidence>
<protein>
    <recommendedName>
        <fullName evidence="4">Secreted protein</fullName>
    </recommendedName>
</protein>
<dbReference type="EMBL" id="AP015041">
    <property type="protein sequence ID" value="BAT93818.1"/>
    <property type="molecule type" value="Genomic_DNA"/>
</dbReference>
<proteinExistence type="predicted"/>
<evidence type="ECO:0000256" key="1">
    <source>
        <dbReference type="SAM" id="SignalP"/>
    </source>
</evidence>
<keyword evidence="1" id="KW-0732">Signal</keyword>
<organism evidence="2 3">
    <name type="scientific">Vigna angularis var. angularis</name>
    <dbReference type="NCBI Taxonomy" id="157739"/>
    <lineage>
        <taxon>Eukaryota</taxon>
        <taxon>Viridiplantae</taxon>
        <taxon>Streptophyta</taxon>
        <taxon>Embryophyta</taxon>
        <taxon>Tracheophyta</taxon>
        <taxon>Spermatophyta</taxon>
        <taxon>Magnoliopsida</taxon>
        <taxon>eudicotyledons</taxon>
        <taxon>Gunneridae</taxon>
        <taxon>Pentapetalae</taxon>
        <taxon>rosids</taxon>
        <taxon>fabids</taxon>
        <taxon>Fabales</taxon>
        <taxon>Fabaceae</taxon>
        <taxon>Papilionoideae</taxon>
        <taxon>50 kb inversion clade</taxon>
        <taxon>NPAAA clade</taxon>
        <taxon>indigoferoid/millettioid clade</taxon>
        <taxon>Phaseoleae</taxon>
        <taxon>Vigna</taxon>
    </lineage>
</organism>
<evidence type="ECO:0008006" key="4">
    <source>
        <dbReference type="Google" id="ProtNLM"/>
    </source>
</evidence>